<dbReference type="GO" id="GO:0005737">
    <property type="term" value="C:cytoplasm"/>
    <property type="evidence" value="ECO:0007669"/>
    <property type="project" value="UniProtKB-SubCell"/>
</dbReference>
<evidence type="ECO:0000256" key="4">
    <source>
        <dbReference type="ARBA" id="ARBA00022679"/>
    </source>
</evidence>
<dbReference type="PANTHER" id="PTHR45753">
    <property type="entry name" value="ORNITHINE CARBAMOYLTRANSFERASE, MITOCHONDRIAL"/>
    <property type="match status" value="1"/>
</dbReference>
<dbReference type="PROSITE" id="PS00097">
    <property type="entry name" value="CARBAMOYLTRANSFERASE"/>
    <property type="match status" value="1"/>
</dbReference>
<sequence length="300" mass="33589">MAGLRHFLTFQELSREEILSLLDRSRELKAEIRREGSPRPLDGRTVGMIFEKPSTRTRVSFEVGIHQLGGQAVFLSARDIQIGRGEPVRDTARVLSRYLDALVIRCYGHEILEEFVKWATVPVVNGLSDLHHPCQILGDLLTLQEAGLDVCSMKASWIGDGNNVANSWIDAAAKLGFTLNLACPEGYDPSIPFNSDKIFLTRDPVQAIKGADVVSTDVWASMGQESEIGVRQEVFKQYQVNSELLKHAADPVYVLHCLPAHRGEEITDEVMESRQSLVWEQAENRLHVQKAILEMLFKGL</sequence>
<evidence type="ECO:0000259" key="7">
    <source>
        <dbReference type="Pfam" id="PF00185"/>
    </source>
</evidence>
<evidence type="ECO:0000256" key="6">
    <source>
        <dbReference type="HAMAP-Rule" id="MF_01109"/>
    </source>
</evidence>
<feature type="binding site" evidence="6">
    <location>
        <begin position="54"/>
        <end position="57"/>
    </location>
    <ligand>
        <name>carbamoyl phosphate</name>
        <dbReference type="ChEBI" id="CHEBI:58228"/>
    </ligand>
</feature>
<dbReference type="Gene3D" id="3.40.50.1370">
    <property type="entry name" value="Aspartate/ornithine carbamoyltransferase"/>
    <property type="match status" value="2"/>
</dbReference>
<dbReference type="NCBIfam" id="NF001986">
    <property type="entry name" value="PRK00779.1"/>
    <property type="match status" value="1"/>
</dbReference>
<feature type="binding site" evidence="6">
    <location>
        <begin position="132"/>
        <end position="135"/>
    </location>
    <ligand>
        <name>carbamoyl phosphate</name>
        <dbReference type="ChEBI" id="CHEBI:58228"/>
    </ligand>
</feature>
<comment type="similarity">
    <text evidence="2 6">Belongs to the aspartate/ornithine carbamoyltransferase superfamily. OTCase family.</text>
</comment>
<feature type="binding site" evidence="6">
    <location>
        <position position="285"/>
    </location>
    <ligand>
        <name>carbamoyl phosphate</name>
        <dbReference type="ChEBI" id="CHEBI:58228"/>
    </ligand>
</feature>
<reference evidence="9" key="1">
    <citation type="submission" date="2020-07" db="EMBL/GenBank/DDBJ databases">
        <title>Huge and variable diversity of episymbiotic CPR bacteria and DPANN archaea in groundwater ecosystems.</title>
        <authorList>
            <person name="He C.Y."/>
            <person name="Keren R."/>
            <person name="Whittaker M."/>
            <person name="Farag I.F."/>
            <person name="Doudna J."/>
            <person name="Cate J.H.D."/>
            <person name="Banfield J.F."/>
        </authorList>
    </citation>
    <scope>NUCLEOTIDE SEQUENCE</scope>
    <source>
        <strain evidence="9">NC_groundwater_1664_Pr3_B-0.1um_52_9</strain>
    </source>
</reference>
<keyword evidence="4 6" id="KW-0808">Transferase</keyword>
<comment type="caution">
    <text evidence="9">The sequence shown here is derived from an EMBL/GenBank/DDBJ whole genome shotgun (WGS) entry which is preliminary data.</text>
</comment>
<dbReference type="GO" id="GO:0019240">
    <property type="term" value="P:citrulline biosynthetic process"/>
    <property type="evidence" value="ECO:0007669"/>
    <property type="project" value="TreeGrafter"/>
</dbReference>
<dbReference type="SUPFAM" id="SSF53671">
    <property type="entry name" value="Aspartate/ornithine carbamoyltransferase"/>
    <property type="match status" value="1"/>
</dbReference>
<evidence type="ECO:0000256" key="1">
    <source>
        <dbReference type="ARBA" id="ARBA00004975"/>
    </source>
</evidence>
<dbReference type="InterPro" id="IPR036901">
    <property type="entry name" value="Asp/Orn_carbamoylTrfase_sf"/>
</dbReference>
<organism evidence="9 10">
    <name type="scientific">Desulfomonile tiedjei</name>
    <dbReference type="NCBI Taxonomy" id="2358"/>
    <lineage>
        <taxon>Bacteria</taxon>
        <taxon>Pseudomonadati</taxon>
        <taxon>Thermodesulfobacteriota</taxon>
        <taxon>Desulfomonilia</taxon>
        <taxon>Desulfomonilales</taxon>
        <taxon>Desulfomonilaceae</taxon>
        <taxon>Desulfomonile</taxon>
    </lineage>
</organism>
<feature type="binding site" evidence="6">
    <location>
        <position position="163"/>
    </location>
    <ligand>
        <name>L-ornithine</name>
        <dbReference type="ChEBI" id="CHEBI:46911"/>
    </ligand>
</feature>
<dbReference type="InterPro" id="IPR024904">
    <property type="entry name" value="OTCase_ArgI"/>
</dbReference>
<dbReference type="GO" id="GO:0016597">
    <property type="term" value="F:amino acid binding"/>
    <property type="evidence" value="ECO:0007669"/>
    <property type="project" value="InterPro"/>
</dbReference>
<accession>A0A9D6V4G4</accession>
<dbReference type="PRINTS" id="PR00100">
    <property type="entry name" value="AOTCASE"/>
</dbReference>
<protein>
    <recommendedName>
        <fullName evidence="3 6">Ornithine carbamoyltransferase</fullName>
        <shortName evidence="6">OTCase</shortName>
        <ecNumber evidence="3 6">2.1.3.3</ecNumber>
    </recommendedName>
</protein>
<dbReference type="GO" id="GO:0004585">
    <property type="term" value="F:ornithine carbamoyltransferase activity"/>
    <property type="evidence" value="ECO:0007669"/>
    <property type="project" value="UniProtKB-UniRule"/>
</dbReference>
<dbReference type="Proteomes" id="UP000807825">
    <property type="component" value="Unassembled WGS sequence"/>
</dbReference>
<feature type="domain" description="Aspartate/ornithine carbamoyltransferase Asp/Orn-binding" evidence="7">
    <location>
        <begin position="154"/>
        <end position="295"/>
    </location>
</feature>
<evidence type="ECO:0000256" key="3">
    <source>
        <dbReference type="ARBA" id="ARBA00013007"/>
    </source>
</evidence>
<dbReference type="NCBIfam" id="TIGR00658">
    <property type="entry name" value="orni_carb_tr"/>
    <property type="match status" value="1"/>
</dbReference>
<dbReference type="InterPro" id="IPR006130">
    <property type="entry name" value="Asp/Orn_carbamoylTrfase"/>
</dbReference>
<dbReference type="AlphaFoldDB" id="A0A9D6V4G4"/>
<dbReference type="PANTHER" id="PTHR45753:SF3">
    <property type="entry name" value="ORNITHINE TRANSCARBAMYLASE, MITOCHONDRIAL"/>
    <property type="match status" value="1"/>
</dbReference>
<dbReference type="FunFam" id="3.40.50.1370:FF:000008">
    <property type="entry name" value="Ornithine carbamoyltransferase"/>
    <property type="match status" value="1"/>
</dbReference>
<comment type="pathway">
    <text evidence="1">Amino-acid biosynthesis; L-arginine biosynthesis; L-arginine from L-ornithine and carbamoyl phosphate: step 1/3.</text>
</comment>
<evidence type="ECO:0000313" key="10">
    <source>
        <dbReference type="Proteomes" id="UP000807825"/>
    </source>
</evidence>
<dbReference type="Pfam" id="PF02729">
    <property type="entry name" value="OTCace_N"/>
    <property type="match status" value="1"/>
</dbReference>
<proteinExistence type="inferred from homology"/>
<dbReference type="HAMAP" id="MF_01109">
    <property type="entry name" value="OTCase"/>
    <property type="match status" value="1"/>
</dbReference>
<feature type="binding site" evidence="6">
    <location>
        <position position="105"/>
    </location>
    <ligand>
        <name>carbamoyl phosphate</name>
        <dbReference type="ChEBI" id="CHEBI:58228"/>
    </ligand>
</feature>
<dbReference type="PRINTS" id="PR00102">
    <property type="entry name" value="OTCASE"/>
</dbReference>
<feature type="binding site" evidence="6">
    <location>
        <begin position="257"/>
        <end position="258"/>
    </location>
    <ligand>
        <name>carbamoyl phosphate</name>
        <dbReference type="ChEBI" id="CHEBI:58228"/>
    </ligand>
</feature>
<feature type="binding site" evidence="6">
    <location>
        <position position="217"/>
    </location>
    <ligand>
        <name>L-ornithine</name>
        <dbReference type="ChEBI" id="CHEBI:46911"/>
    </ligand>
</feature>
<evidence type="ECO:0000256" key="2">
    <source>
        <dbReference type="ARBA" id="ARBA00007805"/>
    </source>
</evidence>
<dbReference type="EMBL" id="JACRDE010000346">
    <property type="protein sequence ID" value="MBI5250450.1"/>
    <property type="molecule type" value="Genomic_DNA"/>
</dbReference>
<comment type="subcellular location">
    <subcellularLocation>
        <location evidence="6">Cytoplasm</location>
    </subcellularLocation>
</comment>
<comment type="catalytic activity">
    <reaction evidence="5 6">
        <text>carbamoyl phosphate + L-ornithine = L-citrulline + phosphate + H(+)</text>
        <dbReference type="Rhea" id="RHEA:19513"/>
        <dbReference type="ChEBI" id="CHEBI:15378"/>
        <dbReference type="ChEBI" id="CHEBI:43474"/>
        <dbReference type="ChEBI" id="CHEBI:46911"/>
        <dbReference type="ChEBI" id="CHEBI:57743"/>
        <dbReference type="ChEBI" id="CHEBI:58228"/>
        <dbReference type="EC" id="2.1.3.3"/>
    </reaction>
</comment>
<feature type="binding site" evidence="6">
    <location>
        <begin position="221"/>
        <end position="222"/>
    </location>
    <ligand>
        <name>L-ornithine</name>
        <dbReference type="ChEBI" id="CHEBI:46911"/>
    </ligand>
</feature>
<dbReference type="InterPro" id="IPR006131">
    <property type="entry name" value="Asp_carbamoyltransf_Asp/Orn-bd"/>
</dbReference>
<name>A0A9D6V4G4_9BACT</name>
<gene>
    <name evidence="9" type="primary">argF</name>
    <name evidence="9" type="ORF">HY912_13235</name>
</gene>
<dbReference type="InterPro" id="IPR006132">
    <property type="entry name" value="Asp/Orn_carbamoyltranf_P-bd"/>
</dbReference>
<keyword evidence="6" id="KW-0963">Cytoplasm</keyword>
<dbReference type="GO" id="GO:0042450">
    <property type="term" value="P:L-arginine biosynthetic process via ornithine"/>
    <property type="evidence" value="ECO:0007669"/>
    <property type="project" value="UniProtKB-UniRule"/>
</dbReference>
<feature type="domain" description="Aspartate/ornithine carbamoyltransferase carbamoyl-P binding" evidence="8">
    <location>
        <begin position="5"/>
        <end position="145"/>
    </location>
</feature>
<dbReference type="EC" id="2.1.3.3" evidence="3 6"/>
<evidence type="ECO:0000256" key="5">
    <source>
        <dbReference type="ARBA" id="ARBA00048772"/>
    </source>
</evidence>
<evidence type="ECO:0000313" key="9">
    <source>
        <dbReference type="EMBL" id="MBI5250450.1"/>
    </source>
</evidence>
<evidence type="ECO:0000259" key="8">
    <source>
        <dbReference type="Pfam" id="PF02729"/>
    </source>
</evidence>
<dbReference type="Pfam" id="PF00185">
    <property type="entry name" value="OTCace"/>
    <property type="match status" value="1"/>
</dbReference>
<feature type="binding site" evidence="6">
    <location>
        <position position="81"/>
    </location>
    <ligand>
        <name>carbamoyl phosphate</name>
        <dbReference type="ChEBI" id="CHEBI:58228"/>
    </ligand>
</feature>
<dbReference type="InterPro" id="IPR002292">
    <property type="entry name" value="Orn/put_carbamltrans"/>
</dbReference>